<dbReference type="InterPro" id="IPR018490">
    <property type="entry name" value="cNMP-bd_dom_sf"/>
</dbReference>
<dbReference type="PROSITE" id="PS50042">
    <property type="entry name" value="CNMP_BINDING_3"/>
    <property type="match status" value="1"/>
</dbReference>
<gene>
    <name evidence="3" type="ORF">HK103_000322</name>
    <name evidence="4" type="ORF">HK103_005285</name>
</gene>
<dbReference type="InterPro" id="IPR014710">
    <property type="entry name" value="RmlC-like_jellyroll"/>
</dbReference>
<reference evidence="4" key="1">
    <citation type="submission" date="2020-05" db="EMBL/GenBank/DDBJ databases">
        <title>Phylogenomic resolution of chytrid fungi.</title>
        <authorList>
            <person name="Stajich J.E."/>
            <person name="Amses K."/>
            <person name="Simmons R."/>
            <person name="Seto K."/>
            <person name="Myers J."/>
            <person name="Bonds A."/>
            <person name="Quandt C.A."/>
            <person name="Barry K."/>
            <person name="Liu P."/>
            <person name="Grigoriev I."/>
            <person name="Longcore J.E."/>
            <person name="James T.Y."/>
        </authorList>
    </citation>
    <scope>NUCLEOTIDE SEQUENCE</scope>
    <source>
        <strain evidence="4">PLAUS21</strain>
    </source>
</reference>
<dbReference type="AlphaFoldDB" id="A0AAD5UFB5"/>
<dbReference type="Gene3D" id="2.60.120.10">
    <property type="entry name" value="Jelly Rolls"/>
    <property type="match status" value="2"/>
</dbReference>
<dbReference type="EMBL" id="JADGKB010000100">
    <property type="protein sequence ID" value="KAJ3253798.1"/>
    <property type="molecule type" value="Genomic_DNA"/>
</dbReference>
<feature type="compositionally biased region" description="Polar residues" evidence="1">
    <location>
        <begin position="68"/>
        <end position="82"/>
    </location>
</feature>
<dbReference type="EMBL" id="JADGKB010000049">
    <property type="protein sequence ID" value="KAJ3256542.1"/>
    <property type="molecule type" value="Genomic_DNA"/>
</dbReference>
<dbReference type="InterPro" id="IPR000595">
    <property type="entry name" value="cNMP-bd_dom"/>
</dbReference>
<evidence type="ECO:0000259" key="2">
    <source>
        <dbReference type="PROSITE" id="PS50042"/>
    </source>
</evidence>
<evidence type="ECO:0000313" key="5">
    <source>
        <dbReference type="Proteomes" id="UP001210925"/>
    </source>
</evidence>
<feature type="compositionally biased region" description="Basic and acidic residues" evidence="1">
    <location>
        <begin position="190"/>
        <end position="215"/>
    </location>
</feature>
<feature type="region of interest" description="Disordered" evidence="1">
    <location>
        <begin position="184"/>
        <end position="222"/>
    </location>
</feature>
<accession>A0AAD5UFB5</accession>
<keyword evidence="5" id="KW-1185">Reference proteome</keyword>
<comment type="caution">
    <text evidence="4">The sequence shown here is derived from an EMBL/GenBank/DDBJ whole genome shotgun (WGS) entry which is preliminary data.</text>
</comment>
<dbReference type="PANTHER" id="PTHR23011">
    <property type="entry name" value="CYCLIC NUCLEOTIDE-BINDING DOMAIN CONTAINING PROTEIN"/>
    <property type="match status" value="1"/>
</dbReference>
<dbReference type="SUPFAM" id="SSF51206">
    <property type="entry name" value="cAMP-binding domain-like"/>
    <property type="match status" value="2"/>
</dbReference>
<feature type="region of interest" description="Disordered" evidence="1">
    <location>
        <begin position="36"/>
        <end position="95"/>
    </location>
</feature>
<feature type="domain" description="Cyclic nucleotide-binding" evidence="2">
    <location>
        <begin position="492"/>
        <end position="538"/>
    </location>
</feature>
<evidence type="ECO:0000313" key="3">
    <source>
        <dbReference type="EMBL" id="KAJ3253798.1"/>
    </source>
</evidence>
<dbReference type="Proteomes" id="UP001210925">
    <property type="component" value="Unassembled WGS sequence"/>
</dbReference>
<feature type="compositionally biased region" description="Polar residues" evidence="1">
    <location>
        <begin position="294"/>
        <end position="306"/>
    </location>
</feature>
<protein>
    <recommendedName>
        <fullName evidence="2">Cyclic nucleotide-binding domain-containing protein</fullName>
    </recommendedName>
</protein>
<feature type="compositionally biased region" description="Polar residues" evidence="1">
    <location>
        <begin position="277"/>
        <end position="286"/>
    </location>
</feature>
<name>A0AAD5UFB5_9FUNG</name>
<organism evidence="4 5">
    <name type="scientific">Boothiomyces macroporosus</name>
    <dbReference type="NCBI Taxonomy" id="261099"/>
    <lineage>
        <taxon>Eukaryota</taxon>
        <taxon>Fungi</taxon>
        <taxon>Fungi incertae sedis</taxon>
        <taxon>Chytridiomycota</taxon>
        <taxon>Chytridiomycota incertae sedis</taxon>
        <taxon>Chytridiomycetes</taxon>
        <taxon>Rhizophydiales</taxon>
        <taxon>Terramycetaceae</taxon>
        <taxon>Boothiomyces</taxon>
    </lineage>
</organism>
<evidence type="ECO:0000313" key="4">
    <source>
        <dbReference type="EMBL" id="KAJ3256542.1"/>
    </source>
</evidence>
<feature type="compositionally biased region" description="Basic and acidic residues" evidence="1">
    <location>
        <begin position="36"/>
        <end position="45"/>
    </location>
</feature>
<dbReference type="PANTHER" id="PTHR23011:SF28">
    <property type="entry name" value="CYCLIC NUCLEOTIDE-BINDING DOMAIN CONTAINING PROTEIN"/>
    <property type="match status" value="1"/>
</dbReference>
<feature type="region of interest" description="Disordered" evidence="1">
    <location>
        <begin position="276"/>
        <end position="316"/>
    </location>
</feature>
<evidence type="ECO:0000256" key="1">
    <source>
        <dbReference type="SAM" id="MobiDB-lite"/>
    </source>
</evidence>
<sequence>MENNLQIWNRDNRHEIPLQQGMDSRLIVGKEKSLSIPKYKGEERPPTVQDAYNQPKSRRNSNNSRRNTVNTGKLNCSQSGEQFNPEELPTISKNPKHLSVDRFETKTMNLFQKCEDFVSDSKLQLPQMVEPNSNRTRKVSALRKYSLDSESSSSENSNMLTEKCTQKDVVRQKGAIQLASKYCKDPSSLEDTRTNESDTESFRSEDCSVRTEERMRRPRKKSTLQSIVLEKNLESITAGSNIQRRTALVESNESEERASITSQMASVDADQYRRYSTGPNTILTNETRPRRNTAESMNSEHSTISQYPGFPDNSLAESIRKNNRNEKLSKKPTFLGQVNSYLESRNTMISKYERFKTKKQFETSERPKMLKPVSRLSKRCWLYVYNIHSMYYKLGKAYKAISNSHFDRISAYPLKDSGLLTYIIKSQVVTPNQSYINQVKQLLSEPQFKRSSETVQTLEKLLYYRIPGFAKFQSNQRTFICQAATLESHPKLDMMNSGNIFGDECLVLEDIKRLYTAVTTEYSILLRVDKDDFVQYIGSGEARELKDLIYRVLSESIFKGFEEALQHMLNSNFFHVYNYSKNSVIVEQGSQITEMQFIIEGSCKVTRLLPFIKSSFNKAILQPCTFEDMHEPLYTTVKVDTQDLFQGAHYPTIPKLFTDQEVMTESEFTKNLYYDLYNNFDPQNHHIYHKYGIIADENVQIASMRIQDFIHMAPKVLLYRMIMQPSVELYDAKELQLKYLSQVDWNEKRQEILKVFMK</sequence>
<proteinExistence type="predicted"/>